<dbReference type="InterPro" id="IPR051531">
    <property type="entry name" value="N-acetyltransferase"/>
</dbReference>
<proteinExistence type="predicted"/>
<dbReference type="Pfam" id="PF13302">
    <property type="entry name" value="Acetyltransf_3"/>
    <property type="match status" value="1"/>
</dbReference>
<feature type="domain" description="N-acetyltransferase" evidence="1">
    <location>
        <begin position="10"/>
        <end position="168"/>
    </location>
</feature>
<dbReference type="GO" id="GO:0016747">
    <property type="term" value="F:acyltransferase activity, transferring groups other than amino-acyl groups"/>
    <property type="evidence" value="ECO:0007669"/>
    <property type="project" value="InterPro"/>
</dbReference>
<dbReference type="Gene3D" id="3.40.630.30">
    <property type="match status" value="1"/>
</dbReference>
<dbReference type="InterPro" id="IPR016181">
    <property type="entry name" value="Acyl_CoA_acyltransferase"/>
</dbReference>
<protein>
    <submittedName>
        <fullName evidence="2">Acetyltransferase</fullName>
    </submittedName>
</protein>
<evidence type="ECO:0000259" key="1">
    <source>
        <dbReference type="PROSITE" id="PS51186"/>
    </source>
</evidence>
<evidence type="ECO:0000313" key="3">
    <source>
        <dbReference type="Proteomes" id="UP000036426"/>
    </source>
</evidence>
<keyword evidence="2" id="KW-0808">Transferase</keyword>
<organism evidence="2 3">
    <name type="scientific">Photobacterium aphoticum</name>
    <dbReference type="NCBI Taxonomy" id="754436"/>
    <lineage>
        <taxon>Bacteria</taxon>
        <taxon>Pseudomonadati</taxon>
        <taxon>Pseudomonadota</taxon>
        <taxon>Gammaproteobacteria</taxon>
        <taxon>Vibrionales</taxon>
        <taxon>Vibrionaceae</taxon>
        <taxon>Photobacterium</taxon>
    </lineage>
</organism>
<accession>A0A0J1GNN1</accession>
<dbReference type="OrthoDB" id="7852312at2"/>
<evidence type="ECO:0000313" key="2">
    <source>
        <dbReference type="EMBL" id="KLV01196.1"/>
    </source>
</evidence>
<name>A0A0J1GNN1_9GAMM</name>
<gene>
    <name evidence="2" type="ORF">ABT58_08685</name>
</gene>
<dbReference type="PANTHER" id="PTHR43792">
    <property type="entry name" value="GNAT FAMILY, PUTATIVE (AFU_ORTHOLOGUE AFUA_3G00765)-RELATED-RELATED"/>
    <property type="match status" value="1"/>
</dbReference>
<dbReference type="AlphaFoldDB" id="A0A0J1GNN1"/>
<sequence length="169" mass="19007">MTINIETKRLTMRQLSNEDWSLYYELQTDPEIIALCFDEPSEADVKAGFDSRLPNWTVDSEHWLCLVITEKESGNKVGVTGFNLVGGVAEMGYLLLPSFHGKGYATESLAALVAWSQDIGEINRYNAVVTKGNIASERVLEKCGFKLSTIEPNAYEIRGQLYDDHFYTL</sequence>
<dbReference type="PATRIC" id="fig|754436.4.peg.1831"/>
<dbReference type="PROSITE" id="PS51186">
    <property type="entry name" value="GNAT"/>
    <property type="match status" value="1"/>
</dbReference>
<dbReference type="InterPro" id="IPR000182">
    <property type="entry name" value="GNAT_dom"/>
</dbReference>
<dbReference type="EMBL" id="LDOV01000016">
    <property type="protein sequence ID" value="KLV01196.1"/>
    <property type="molecule type" value="Genomic_DNA"/>
</dbReference>
<dbReference type="RefSeq" id="WP_047873989.1">
    <property type="nucleotide sequence ID" value="NZ_BMYC01000009.1"/>
</dbReference>
<dbReference type="Proteomes" id="UP000036426">
    <property type="component" value="Unassembled WGS sequence"/>
</dbReference>
<reference evidence="2 3" key="1">
    <citation type="submission" date="2015-05" db="EMBL/GenBank/DDBJ databases">
        <title>Photobacterium galathea sp. nov.</title>
        <authorList>
            <person name="Machado H."/>
            <person name="Gram L."/>
        </authorList>
    </citation>
    <scope>NUCLEOTIDE SEQUENCE [LARGE SCALE GENOMIC DNA]</scope>
    <source>
        <strain evidence="2 3">DSM 25995</strain>
    </source>
</reference>
<keyword evidence="3" id="KW-1185">Reference proteome</keyword>
<dbReference type="PANTHER" id="PTHR43792:SF1">
    <property type="entry name" value="N-ACETYLTRANSFERASE DOMAIN-CONTAINING PROTEIN"/>
    <property type="match status" value="1"/>
</dbReference>
<comment type="caution">
    <text evidence="2">The sequence shown here is derived from an EMBL/GenBank/DDBJ whole genome shotgun (WGS) entry which is preliminary data.</text>
</comment>
<dbReference type="SUPFAM" id="SSF55729">
    <property type="entry name" value="Acyl-CoA N-acyltransferases (Nat)"/>
    <property type="match status" value="1"/>
</dbReference>